<evidence type="ECO:0000313" key="3">
    <source>
        <dbReference type="Proteomes" id="UP000677244"/>
    </source>
</evidence>
<accession>A0ABS3Z238</accession>
<evidence type="ECO:0000259" key="1">
    <source>
        <dbReference type="PROSITE" id="PS50943"/>
    </source>
</evidence>
<dbReference type="Proteomes" id="UP000677244">
    <property type="component" value="Unassembled WGS sequence"/>
</dbReference>
<evidence type="ECO:0000313" key="2">
    <source>
        <dbReference type="EMBL" id="MBO9204200.1"/>
    </source>
</evidence>
<dbReference type="SUPFAM" id="SSF47413">
    <property type="entry name" value="lambda repressor-like DNA-binding domains"/>
    <property type="match status" value="1"/>
</dbReference>
<keyword evidence="3" id="KW-1185">Reference proteome</keyword>
<organism evidence="2 3">
    <name type="scientific">Niastella soli</name>
    <dbReference type="NCBI Taxonomy" id="2821487"/>
    <lineage>
        <taxon>Bacteria</taxon>
        <taxon>Pseudomonadati</taxon>
        <taxon>Bacteroidota</taxon>
        <taxon>Chitinophagia</taxon>
        <taxon>Chitinophagales</taxon>
        <taxon>Chitinophagaceae</taxon>
        <taxon>Niastella</taxon>
    </lineage>
</organism>
<dbReference type="SMART" id="SM00530">
    <property type="entry name" value="HTH_XRE"/>
    <property type="match status" value="1"/>
</dbReference>
<dbReference type="RefSeq" id="WP_209142533.1">
    <property type="nucleotide sequence ID" value="NZ_JAGHKO010000011.1"/>
</dbReference>
<dbReference type="EMBL" id="JAGHKO010000011">
    <property type="protein sequence ID" value="MBO9204200.1"/>
    <property type="molecule type" value="Genomic_DNA"/>
</dbReference>
<dbReference type="CDD" id="cd00093">
    <property type="entry name" value="HTH_XRE"/>
    <property type="match status" value="1"/>
</dbReference>
<dbReference type="InterPro" id="IPR010982">
    <property type="entry name" value="Lambda_DNA-bd_dom_sf"/>
</dbReference>
<dbReference type="PROSITE" id="PS50943">
    <property type="entry name" value="HTH_CROC1"/>
    <property type="match status" value="1"/>
</dbReference>
<dbReference type="Pfam" id="PF01381">
    <property type="entry name" value="HTH_3"/>
    <property type="match status" value="1"/>
</dbReference>
<comment type="caution">
    <text evidence="2">The sequence shown here is derived from an EMBL/GenBank/DDBJ whole genome shotgun (WGS) entry which is preliminary data.</text>
</comment>
<gene>
    <name evidence="2" type="ORF">J7I42_28190</name>
</gene>
<protein>
    <submittedName>
        <fullName evidence="2">Helix-turn-helix transcriptional regulator</fullName>
    </submittedName>
</protein>
<feature type="domain" description="HTH cro/C1-type" evidence="1">
    <location>
        <begin position="23"/>
        <end position="63"/>
    </location>
</feature>
<proteinExistence type="predicted"/>
<sequence>MSKNTINRIKIVLAEQEKTNKWLAEHLSKNETTISHWCTNEKQPSLETLVGVAKVLNVDVRELLHSTKSLSV</sequence>
<reference evidence="2 3" key="1">
    <citation type="submission" date="2021-03" db="EMBL/GenBank/DDBJ databases">
        <title>Assistant Professor.</title>
        <authorList>
            <person name="Huq M.A."/>
        </authorList>
    </citation>
    <scope>NUCLEOTIDE SEQUENCE [LARGE SCALE GENOMIC DNA]</scope>
    <source>
        <strain evidence="2 3">MAH-29</strain>
    </source>
</reference>
<dbReference type="Gene3D" id="1.10.260.40">
    <property type="entry name" value="lambda repressor-like DNA-binding domains"/>
    <property type="match status" value="1"/>
</dbReference>
<dbReference type="InterPro" id="IPR001387">
    <property type="entry name" value="Cro/C1-type_HTH"/>
</dbReference>
<name>A0ABS3Z238_9BACT</name>